<comment type="caution">
    <text evidence="2">The sequence shown here is derived from an EMBL/GenBank/DDBJ whole genome shotgun (WGS) entry which is preliminary data.</text>
</comment>
<dbReference type="EMBL" id="BMRE01000004">
    <property type="protein sequence ID" value="GGU25018.1"/>
    <property type="molecule type" value="Genomic_DNA"/>
</dbReference>
<accession>A0ABQ2UDL0</accession>
<organism evidence="2 3">
    <name type="scientific">Lentzea flava</name>
    <dbReference type="NCBI Taxonomy" id="103732"/>
    <lineage>
        <taxon>Bacteria</taxon>
        <taxon>Bacillati</taxon>
        <taxon>Actinomycetota</taxon>
        <taxon>Actinomycetes</taxon>
        <taxon>Pseudonocardiales</taxon>
        <taxon>Pseudonocardiaceae</taxon>
        <taxon>Lentzea</taxon>
    </lineage>
</organism>
<reference evidence="3" key="1">
    <citation type="journal article" date="2019" name="Int. J. Syst. Evol. Microbiol.">
        <title>The Global Catalogue of Microorganisms (GCM) 10K type strain sequencing project: providing services to taxonomists for standard genome sequencing and annotation.</title>
        <authorList>
            <consortium name="The Broad Institute Genomics Platform"/>
            <consortium name="The Broad Institute Genome Sequencing Center for Infectious Disease"/>
            <person name="Wu L."/>
            <person name="Ma J."/>
        </authorList>
    </citation>
    <scope>NUCLEOTIDE SEQUENCE [LARGE SCALE GENOMIC DNA]</scope>
    <source>
        <strain evidence="3">JCM 3296</strain>
    </source>
</reference>
<sequence length="67" mass="6769">MKKIIAAALLSGAVLAGAASPALADPAVVDKPDTGDLTDKWTTAPLGIPVFGLIESVVKAPNYIIPN</sequence>
<proteinExistence type="predicted"/>
<evidence type="ECO:0000256" key="1">
    <source>
        <dbReference type="SAM" id="SignalP"/>
    </source>
</evidence>
<keyword evidence="1" id="KW-0732">Signal</keyword>
<evidence type="ECO:0000313" key="2">
    <source>
        <dbReference type="EMBL" id="GGU25018.1"/>
    </source>
</evidence>
<feature type="signal peptide" evidence="1">
    <location>
        <begin position="1"/>
        <end position="24"/>
    </location>
</feature>
<name>A0ABQ2UDL0_9PSEU</name>
<dbReference type="RefSeq" id="WP_189252998.1">
    <property type="nucleotide sequence ID" value="NZ_BMRE01000004.1"/>
</dbReference>
<protein>
    <submittedName>
        <fullName evidence="2">Uncharacterized protein</fullName>
    </submittedName>
</protein>
<dbReference type="Proteomes" id="UP000649573">
    <property type="component" value="Unassembled WGS sequence"/>
</dbReference>
<gene>
    <name evidence="2" type="ORF">GCM10010178_16490</name>
</gene>
<keyword evidence="3" id="KW-1185">Reference proteome</keyword>
<feature type="chain" id="PRO_5046770276" evidence="1">
    <location>
        <begin position="25"/>
        <end position="67"/>
    </location>
</feature>
<evidence type="ECO:0000313" key="3">
    <source>
        <dbReference type="Proteomes" id="UP000649573"/>
    </source>
</evidence>